<dbReference type="Proteomes" id="UP000076408">
    <property type="component" value="Unassembled WGS sequence"/>
</dbReference>
<organism evidence="1 2">
    <name type="scientific">Anopheles stephensi</name>
    <name type="common">Indo-Pakistan malaria mosquito</name>
    <dbReference type="NCBI Taxonomy" id="30069"/>
    <lineage>
        <taxon>Eukaryota</taxon>
        <taxon>Metazoa</taxon>
        <taxon>Ecdysozoa</taxon>
        <taxon>Arthropoda</taxon>
        <taxon>Hexapoda</taxon>
        <taxon>Insecta</taxon>
        <taxon>Pterygota</taxon>
        <taxon>Neoptera</taxon>
        <taxon>Endopterygota</taxon>
        <taxon>Diptera</taxon>
        <taxon>Nematocera</taxon>
        <taxon>Culicoidea</taxon>
        <taxon>Culicidae</taxon>
        <taxon>Anophelinae</taxon>
        <taxon>Anopheles</taxon>
    </lineage>
</organism>
<sequence length="66" mass="7455">MTPVRSEQAANYITMVQKSSGFVGFFKNIYYDEYKWALVKSASLFIVGVRFAQECVGLELMPSVAH</sequence>
<evidence type="ECO:0000313" key="1">
    <source>
        <dbReference type="EnsemblMetazoa" id="ASTEI08150-PA"/>
    </source>
</evidence>
<evidence type="ECO:0000313" key="2">
    <source>
        <dbReference type="Proteomes" id="UP000076408"/>
    </source>
</evidence>
<dbReference type="VEuPathDB" id="VectorBase:ASTEI08150"/>
<proteinExistence type="predicted"/>
<reference evidence="2" key="1">
    <citation type="journal article" date="2014" name="Genome Biol.">
        <title>Genome analysis of a major urban malaria vector mosquito, Anopheles stephensi.</title>
        <authorList>
            <person name="Jiang X."/>
            <person name="Peery A."/>
            <person name="Hall A.B."/>
            <person name="Sharma A."/>
            <person name="Chen X.G."/>
            <person name="Waterhouse R.M."/>
            <person name="Komissarov A."/>
            <person name="Riehle M.M."/>
            <person name="Shouche Y."/>
            <person name="Sharakhova M.V."/>
            <person name="Lawson D."/>
            <person name="Pakpour N."/>
            <person name="Arensburger P."/>
            <person name="Davidson V.L."/>
            <person name="Eiglmeier K."/>
            <person name="Emrich S."/>
            <person name="George P."/>
            <person name="Kennedy R.C."/>
            <person name="Mane S.P."/>
            <person name="Maslen G."/>
            <person name="Oringanje C."/>
            <person name="Qi Y."/>
            <person name="Settlage R."/>
            <person name="Tojo M."/>
            <person name="Tubio J.M."/>
            <person name="Unger M.F."/>
            <person name="Wang B."/>
            <person name="Vernick K.D."/>
            <person name="Ribeiro J.M."/>
            <person name="James A.A."/>
            <person name="Michel K."/>
            <person name="Riehle M.A."/>
            <person name="Luckhart S."/>
            <person name="Sharakhov I.V."/>
            <person name="Tu Z."/>
        </authorList>
    </citation>
    <scope>NUCLEOTIDE SEQUENCE [LARGE SCALE GENOMIC DNA]</scope>
    <source>
        <strain evidence="2">Indian</strain>
    </source>
</reference>
<accession>A0A182YI64</accession>
<dbReference type="EnsemblMetazoa" id="ASTEI08150-RA">
    <property type="protein sequence ID" value="ASTEI08150-PA"/>
    <property type="gene ID" value="ASTEI08150"/>
</dbReference>
<protein>
    <submittedName>
        <fullName evidence="1">Uncharacterized protein</fullName>
    </submittedName>
</protein>
<dbReference type="STRING" id="30069.A0A182YI64"/>
<keyword evidence="2" id="KW-1185">Reference proteome</keyword>
<reference evidence="1" key="2">
    <citation type="submission" date="2020-05" db="UniProtKB">
        <authorList>
            <consortium name="EnsemblMetazoa"/>
        </authorList>
    </citation>
    <scope>IDENTIFICATION</scope>
    <source>
        <strain evidence="1">Indian</strain>
    </source>
</reference>
<name>A0A182YI64_ANOST</name>
<dbReference type="AlphaFoldDB" id="A0A182YI64"/>